<reference evidence="1 2" key="1">
    <citation type="journal article" date="2010" name="Virol. J.">
        <title>Genomes of the T4-related bacteriophages as windows on microbial genome evolution.</title>
        <authorList>
            <person name="Petrov V.M."/>
            <person name="Ratnayaka S."/>
            <person name="Nolan J.M."/>
            <person name="Miller E.S."/>
            <person name="Karam J.D."/>
        </authorList>
    </citation>
    <scope>NUCLEOTIDE SEQUENCE [LARGE SCALE GENOMIC DNA]</scope>
</reference>
<keyword evidence="2" id="KW-1185">Reference proteome</keyword>
<gene>
    <name evidence="1" type="ORF">Acj9p057</name>
</gene>
<protein>
    <submittedName>
        <fullName evidence="1">Uncharacterized protein</fullName>
    </submittedName>
</protein>
<evidence type="ECO:0000313" key="1">
    <source>
        <dbReference type="EMBL" id="ADG59957.1"/>
    </source>
</evidence>
<dbReference type="EMBL" id="HM004124">
    <property type="protein sequence ID" value="ADG59957.1"/>
    <property type="molecule type" value="Genomic_DNA"/>
</dbReference>
<proteinExistence type="predicted"/>
<dbReference type="GeneID" id="9926491"/>
<evidence type="ECO:0000313" key="2">
    <source>
        <dbReference type="Proteomes" id="UP000008731"/>
    </source>
</evidence>
<dbReference type="RefSeq" id="YP_004010194.1">
    <property type="nucleotide sequence ID" value="NC_014663.1"/>
</dbReference>
<name>E5EPJ1_9CAUD</name>
<dbReference type="KEGG" id="vg:9926491"/>
<sequence>MTQVIFMYDDGQVSFDAEVLKIVDVQLHINDEGETYTANRFEVAVPLAYCDESYLGDDTLLERVVDTHSLSLIVVITPNNNYSFEGMYCQSVTVNQPKTYVHLVFRS</sequence>
<dbReference type="Proteomes" id="UP000008731">
    <property type="component" value="Segment"/>
</dbReference>
<accession>E5EPJ1</accession>
<organism evidence="1 2">
    <name type="scientific">Acinetobacter phage Acj9</name>
    <dbReference type="NCBI Taxonomy" id="760939"/>
    <lineage>
        <taxon>Viruses</taxon>
        <taxon>Duplodnaviria</taxon>
        <taxon>Heunggongvirae</taxon>
        <taxon>Uroviricota</taxon>
        <taxon>Caudoviricetes</taxon>
        <taxon>Pantevenvirales</taxon>
        <taxon>Straboviridae</taxon>
        <taxon>Twarogvirinae</taxon>
        <taxon>Acajnonavirus</taxon>
        <taxon>Acajnonavirus acj9</taxon>
    </lineage>
</organism>